<dbReference type="Proteomes" id="UP000184501">
    <property type="component" value="Unassembled WGS sequence"/>
</dbReference>
<evidence type="ECO:0000256" key="1">
    <source>
        <dbReference type="SAM" id="MobiDB-lite"/>
    </source>
</evidence>
<dbReference type="AlphaFoldDB" id="A0A1M5CN18"/>
<dbReference type="OrthoDB" id="8960477at2"/>
<keyword evidence="3" id="KW-1185">Reference proteome</keyword>
<accession>A0A1M5CN18</accession>
<feature type="region of interest" description="Disordered" evidence="1">
    <location>
        <begin position="604"/>
        <end position="687"/>
    </location>
</feature>
<organism evidence="2 3">
    <name type="scientific">Streptoalloteichus hindustanus</name>
    <dbReference type="NCBI Taxonomy" id="2017"/>
    <lineage>
        <taxon>Bacteria</taxon>
        <taxon>Bacillati</taxon>
        <taxon>Actinomycetota</taxon>
        <taxon>Actinomycetes</taxon>
        <taxon>Pseudonocardiales</taxon>
        <taxon>Pseudonocardiaceae</taxon>
        <taxon>Streptoalloteichus</taxon>
    </lineage>
</organism>
<feature type="region of interest" description="Disordered" evidence="1">
    <location>
        <begin position="421"/>
        <end position="463"/>
    </location>
</feature>
<proteinExistence type="predicted"/>
<feature type="compositionally biased region" description="Basic and acidic residues" evidence="1">
    <location>
        <begin position="613"/>
        <end position="624"/>
    </location>
</feature>
<dbReference type="STRING" id="2017.SAMN05444320_10492"/>
<feature type="compositionally biased region" description="Polar residues" evidence="1">
    <location>
        <begin position="504"/>
        <end position="516"/>
    </location>
</feature>
<evidence type="ECO:0000313" key="2">
    <source>
        <dbReference type="EMBL" id="SHF56007.1"/>
    </source>
</evidence>
<dbReference type="EMBL" id="FQVN01000004">
    <property type="protein sequence ID" value="SHF56007.1"/>
    <property type="molecule type" value="Genomic_DNA"/>
</dbReference>
<sequence length="911" mass="97319">MDAQITTLHCEYLATATDPALPERIHRMVRTDLAAALEAELAPVLGADPAVYLIRDLVADVRLDTREPNLPRQWARQLGSAVVAALTRAGRDSDNVVRFPDEAAYLASYLLAHVRGSAGNEWYHRPLARFHRAPVGVVVRQAIPAHDLLPVLAALYRRGALPEVLDAVGSDVLAEVAALSLSTVDRRVESPSILAGPSTTDDALVAVALRVSDACSLWTNGPQPALAATWRRQSSTPPDWRNPDSLTEDVADLLSHLAETGAVRLPPREIPASLRAELEWLNLPLLETRLRERRHAPFRLERSPSAQDDGQRAPSFPHRSGKFRCRPAGTRVPLDPGGLVVGRAPLLAPAGTPSLWSPDAVWEAQWGSVTADLVAIARSGKVDVGELVRVLLGLGIPERWAVALTRGELTWSELARRAIRGPTSRAETSSTTFPFPEPDLLPHVGRSPANEMSRLSGSLDPTGVTDSAIPDVWRRASRTHIPLFGGVSLASDRALSSDGPGPNTPGTDDSVATTTQEKPDPKRENAPIGPEETAVLRALLNLVTAEPGAVELRTRLAAAGPGPYSVLLLRAALATRHPGTTSSASAEDAVTHLMRRWTETLVASARTTYPRTRTAECGEPDSRPRPRQVSGGEATSAEAPVPVAVDRHPHRLAPPELSTRDVLSGQSSAPEGSRHPQPPQPRASEEDKLVAALLSARTSTTADASDSPCAGVLLLLRAVLDLRLPGILTRVGLGHLLTATLLALATRLTGAPPHDPAVVAFAGTPAGDVEELLQPWLDLPEEECVALGDAVVEALVAQHVIDAPDQLDSGAALAEGRLGRFEADRTLGVLAVAVVRAWARWLGRFAGSSVPYLVAHFARRPGRVRLSERELVVELAPGPLDVVVRLAGYDAPLTTVPWLDGRAVTYRLEAA</sequence>
<feature type="region of interest" description="Disordered" evidence="1">
    <location>
        <begin position="297"/>
        <end position="328"/>
    </location>
</feature>
<reference evidence="2 3" key="1">
    <citation type="submission" date="2016-11" db="EMBL/GenBank/DDBJ databases">
        <authorList>
            <person name="Jaros S."/>
            <person name="Januszkiewicz K."/>
            <person name="Wedrychowicz H."/>
        </authorList>
    </citation>
    <scope>NUCLEOTIDE SEQUENCE [LARGE SCALE GENOMIC DNA]</scope>
    <source>
        <strain evidence="2 3">DSM 44523</strain>
    </source>
</reference>
<protein>
    <submittedName>
        <fullName evidence="2">Uncharacterized protein</fullName>
    </submittedName>
</protein>
<gene>
    <name evidence="2" type="ORF">SAMN05444320_10492</name>
</gene>
<feature type="region of interest" description="Disordered" evidence="1">
    <location>
        <begin position="492"/>
        <end position="529"/>
    </location>
</feature>
<dbReference type="RefSeq" id="WP_073482945.1">
    <property type="nucleotide sequence ID" value="NZ_FQVN01000004.1"/>
</dbReference>
<name>A0A1M5CN18_STRHI</name>
<evidence type="ECO:0000313" key="3">
    <source>
        <dbReference type="Proteomes" id="UP000184501"/>
    </source>
</evidence>